<evidence type="ECO:0000256" key="1">
    <source>
        <dbReference type="SAM" id="MobiDB-lite"/>
    </source>
</evidence>
<protein>
    <submittedName>
        <fullName evidence="2">Uncharacterized protein</fullName>
    </submittedName>
</protein>
<keyword evidence="3" id="KW-1185">Reference proteome</keyword>
<dbReference type="VEuPathDB" id="FungiDB:BO71DRAFT_435228"/>
<proteinExistence type="predicted"/>
<name>A0A319DDB0_9EURO</name>
<organism evidence="2 3">
    <name type="scientific">Aspergillus ellipticus CBS 707.79</name>
    <dbReference type="NCBI Taxonomy" id="1448320"/>
    <lineage>
        <taxon>Eukaryota</taxon>
        <taxon>Fungi</taxon>
        <taxon>Dikarya</taxon>
        <taxon>Ascomycota</taxon>
        <taxon>Pezizomycotina</taxon>
        <taxon>Eurotiomycetes</taxon>
        <taxon>Eurotiomycetidae</taxon>
        <taxon>Eurotiales</taxon>
        <taxon>Aspergillaceae</taxon>
        <taxon>Aspergillus</taxon>
        <taxon>Aspergillus subgen. Circumdati</taxon>
    </lineage>
</organism>
<sequence>MVRLCSSEAVASVMASPVRSSCCCFPLRNLHWVMQRRGQKRWNEVSRTSKSTKRQSRPADITGGRRGISAPEAGTIVFPAAARDLGRGPHLPDWETPLPTLSAVFLFGHLSSRALLSTGPFSAS</sequence>
<dbReference type="EMBL" id="KZ826054">
    <property type="protein sequence ID" value="PYH89003.1"/>
    <property type="molecule type" value="Genomic_DNA"/>
</dbReference>
<feature type="region of interest" description="Disordered" evidence="1">
    <location>
        <begin position="41"/>
        <end position="68"/>
    </location>
</feature>
<gene>
    <name evidence="2" type="ORF">BO71DRAFT_435228</name>
</gene>
<reference evidence="2 3" key="1">
    <citation type="submission" date="2018-02" db="EMBL/GenBank/DDBJ databases">
        <title>The genomes of Aspergillus section Nigri reveals drivers in fungal speciation.</title>
        <authorList>
            <consortium name="DOE Joint Genome Institute"/>
            <person name="Vesth T.C."/>
            <person name="Nybo J."/>
            <person name="Theobald S."/>
            <person name="Brandl J."/>
            <person name="Frisvad J.C."/>
            <person name="Nielsen K.F."/>
            <person name="Lyhne E.K."/>
            <person name="Kogle M.E."/>
            <person name="Kuo A."/>
            <person name="Riley R."/>
            <person name="Clum A."/>
            <person name="Nolan M."/>
            <person name="Lipzen A."/>
            <person name="Salamov A."/>
            <person name="Henrissat B."/>
            <person name="Wiebenga A."/>
            <person name="De vries R.P."/>
            <person name="Grigoriev I.V."/>
            <person name="Mortensen U.H."/>
            <person name="Andersen M.R."/>
            <person name="Baker S.E."/>
        </authorList>
    </citation>
    <scope>NUCLEOTIDE SEQUENCE [LARGE SCALE GENOMIC DNA]</scope>
    <source>
        <strain evidence="2 3">CBS 707.79</strain>
    </source>
</reference>
<dbReference type="AlphaFoldDB" id="A0A319DDB0"/>
<evidence type="ECO:0000313" key="3">
    <source>
        <dbReference type="Proteomes" id="UP000247810"/>
    </source>
</evidence>
<evidence type="ECO:0000313" key="2">
    <source>
        <dbReference type="EMBL" id="PYH89003.1"/>
    </source>
</evidence>
<accession>A0A319DDB0</accession>
<dbReference type="Proteomes" id="UP000247810">
    <property type="component" value="Unassembled WGS sequence"/>
</dbReference>